<dbReference type="GO" id="GO:0008276">
    <property type="term" value="F:protein methyltransferase activity"/>
    <property type="evidence" value="ECO:0007669"/>
    <property type="project" value="InterPro"/>
</dbReference>
<evidence type="ECO:0000256" key="2">
    <source>
        <dbReference type="ARBA" id="ARBA00022573"/>
    </source>
</evidence>
<dbReference type="AlphaFoldDB" id="A0A975AXB2"/>
<accession>A0A975AXB2</accession>
<dbReference type="Gene3D" id="3.30.950.10">
    <property type="entry name" value="Methyltransferase, Cobalt-precorrin-4 Transmethylase, Domain 2"/>
    <property type="match status" value="1"/>
</dbReference>
<dbReference type="GO" id="GO:0009236">
    <property type="term" value="P:cobalamin biosynthetic process"/>
    <property type="evidence" value="ECO:0007669"/>
    <property type="project" value="UniProtKB-KW"/>
</dbReference>
<evidence type="ECO:0000313" key="7">
    <source>
        <dbReference type="EMBL" id="QSZ28083.1"/>
    </source>
</evidence>
<dbReference type="KEGG" id="aaut:ACETAC_04310"/>
<dbReference type="PANTHER" id="PTHR43182">
    <property type="entry name" value="COBALT-PRECORRIN-6B C(15)-METHYLTRANSFERASE (DECARBOXYLATING)"/>
    <property type="match status" value="1"/>
</dbReference>
<comment type="pathway">
    <text evidence="1">Cofactor biosynthesis; adenosylcobalamin biosynthesis.</text>
</comment>
<evidence type="ECO:0000259" key="6">
    <source>
        <dbReference type="Pfam" id="PF00590"/>
    </source>
</evidence>
<feature type="domain" description="Tetrapyrrole methylase" evidence="6">
    <location>
        <begin position="1"/>
        <end position="184"/>
    </location>
</feature>
<evidence type="ECO:0000256" key="4">
    <source>
        <dbReference type="ARBA" id="ARBA00022679"/>
    </source>
</evidence>
<keyword evidence="3" id="KW-0489">Methyltransferase</keyword>
<dbReference type="NCBIfam" id="TIGR02467">
    <property type="entry name" value="CbiE"/>
    <property type="match status" value="1"/>
</dbReference>
<dbReference type="InterPro" id="IPR035996">
    <property type="entry name" value="4pyrrol_Methylase_sf"/>
</dbReference>
<dbReference type="SUPFAM" id="SSF53790">
    <property type="entry name" value="Tetrapyrrole methylase"/>
    <property type="match status" value="1"/>
</dbReference>
<dbReference type="Proteomes" id="UP000671913">
    <property type="component" value="Chromosome"/>
</dbReference>
<evidence type="ECO:0000256" key="3">
    <source>
        <dbReference type="ARBA" id="ARBA00022603"/>
    </source>
</evidence>
<dbReference type="Pfam" id="PF00590">
    <property type="entry name" value="TP_methylase"/>
    <property type="match status" value="1"/>
</dbReference>
<dbReference type="Gene3D" id="3.40.1010.10">
    <property type="entry name" value="Cobalt-precorrin-4 Transmethylase, Domain 1"/>
    <property type="match status" value="1"/>
</dbReference>
<dbReference type="InterPro" id="IPR014777">
    <property type="entry name" value="4pyrrole_Mease_sub1"/>
</dbReference>
<gene>
    <name evidence="7" type="primary">cbiE</name>
    <name evidence="7" type="ORF">ACETAC_04310</name>
</gene>
<keyword evidence="4" id="KW-0808">Transferase</keyword>
<keyword evidence="5" id="KW-0949">S-adenosyl-L-methionine</keyword>
<sequence length="203" mass="23013">MVTVVGIGPGDEKYITPIALEKIKSADVLVGGNRNLELFSDMTCEKIIINANTDYQEIFKKKGHIVFIASGDPLLYGITDVILRYKEKSDIEIVPGISSIQYIFSKIKISMNDMVVVSLHGREQELISKVKEYKKVAVLTDKRHTPQYIAKLLMENGIYGKTIYIGENLSYENEKISKYKVSELYKCKDEFDMNVVVITCQDV</sequence>
<dbReference type="EMBL" id="CP060096">
    <property type="protein sequence ID" value="QSZ28083.1"/>
    <property type="molecule type" value="Genomic_DNA"/>
</dbReference>
<protein>
    <submittedName>
        <fullName evidence="7">Precorrin-6y C5,15-methyltransferase (Decarboxylating) subunit CbiE</fullName>
    </submittedName>
</protein>
<dbReference type="InterPro" id="IPR014776">
    <property type="entry name" value="4pyrrole_Mease_sub2"/>
</dbReference>
<evidence type="ECO:0000256" key="1">
    <source>
        <dbReference type="ARBA" id="ARBA00004953"/>
    </source>
</evidence>
<dbReference type="InterPro" id="IPR050714">
    <property type="entry name" value="Cobalamin_biosynth_MTase"/>
</dbReference>
<proteinExistence type="predicted"/>
<evidence type="ECO:0000256" key="5">
    <source>
        <dbReference type="ARBA" id="ARBA00022691"/>
    </source>
</evidence>
<dbReference type="RefSeq" id="WP_284680820.1">
    <property type="nucleotide sequence ID" value="NZ_CP060096.1"/>
</dbReference>
<reference evidence="7" key="1">
    <citation type="submission" date="2020-08" db="EMBL/GenBank/DDBJ databases">
        <title>Genomic insights into the carbon and energy metabolism of the first obligate autotrophic acetogenic bacterium Aceticella autotrophica gen. nov., sp. nov.</title>
        <authorList>
            <person name="Toshchakov S.V."/>
            <person name="Elcheninov A.G."/>
            <person name="Kublanov I.V."/>
            <person name="Frolov E.N."/>
            <person name="Lebedinsky A.V."/>
        </authorList>
    </citation>
    <scope>NUCLEOTIDE SEQUENCE</scope>
    <source>
        <strain evidence="7">3443-3Ac</strain>
    </source>
</reference>
<evidence type="ECO:0000313" key="8">
    <source>
        <dbReference type="Proteomes" id="UP000671913"/>
    </source>
</evidence>
<organism evidence="7 8">
    <name type="scientific">Aceticella autotrophica</name>
    <dbReference type="NCBI Taxonomy" id="2755338"/>
    <lineage>
        <taxon>Bacteria</taxon>
        <taxon>Bacillati</taxon>
        <taxon>Bacillota</taxon>
        <taxon>Clostridia</taxon>
        <taxon>Thermoanaerobacterales</taxon>
        <taxon>Thermoanaerobacteraceae</taxon>
        <taxon>Aceticella</taxon>
    </lineage>
</organism>
<keyword evidence="2" id="KW-0169">Cobalamin biosynthesis</keyword>
<dbReference type="InterPro" id="IPR012818">
    <property type="entry name" value="CbiE"/>
</dbReference>
<dbReference type="InterPro" id="IPR000878">
    <property type="entry name" value="4pyrrol_Mease"/>
</dbReference>
<keyword evidence="8" id="KW-1185">Reference proteome</keyword>
<dbReference type="CDD" id="cd11644">
    <property type="entry name" value="Precorrin-6Y-MT"/>
    <property type="match status" value="1"/>
</dbReference>
<name>A0A975AXB2_9THEO</name>
<dbReference type="PANTHER" id="PTHR43182:SF1">
    <property type="entry name" value="COBALT-PRECORRIN-7 C(5)-METHYLTRANSFERASE"/>
    <property type="match status" value="1"/>
</dbReference>
<dbReference type="GO" id="GO:0032259">
    <property type="term" value="P:methylation"/>
    <property type="evidence" value="ECO:0007669"/>
    <property type="project" value="UniProtKB-KW"/>
</dbReference>